<organism evidence="2 3">
    <name type="scientific">Candidatus Onthocola gallistercoris</name>
    <dbReference type="NCBI Taxonomy" id="2840876"/>
    <lineage>
        <taxon>Bacteria</taxon>
        <taxon>Bacillati</taxon>
        <taxon>Bacillota</taxon>
        <taxon>Bacilli</taxon>
        <taxon>Candidatus Onthocola</taxon>
    </lineage>
</organism>
<comment type="caution">
    <text evidence="2">The sequence shown here is derived from an EMBL/GenBank/DDBJ whole genome shotgun (WGS) entry which is preliminary data.</text>
</comment>
<reference evidence="2" key="2">
    <citation type="journal article" date="2021" name="PeerJ">
        <title>Extensive microbial diversity within the chicken gut microbiome revealed by metagenomics and culture.</title>
        <authorList>
            <person name="Gilroy R."/>
            <person name="Ravi A."/>
            <person name="Getino M."/>
            <person name="Pursley I."/>
            <person name="Horton D.L."/>
            <person name="Alikhan N.F."/>
            <person name="Baker D."/>
            <person name="Gharbi K."/>
            <person name="Hall N."/>
            <person name="Watson M."/>
            <person name="Adriaenssens E.M."/>
            <person name="Foster-Nyarko E."/>
            <person name="Jarju S."/>
            <person name="Secka A."/>
            <person name="Antonio M."/>
            <person name="Oren A."/>
            <person name="Chaudhuri R.R."/>
            <person name="La Ragione R."/>
            <person name="Hildebrand F."/>
            <person name="Pallen M.J."/>
        </authorList>
    </citation>
    <scope>NUCLEOTIDE SEQUENCE</scope>
    <source>
        <strain evidence="2">CHK187-14744</strain>
    </source>
</reference>
<dbReference type="GO" id="GO:0004826">
    <property type="term" value="F:phenylalanine-tRNA ligase activity"/>
    <property type="evidence" value="ECO:0007669"/>
    <property type="project" value="InterPro"/>
</dbReference>
<protein>
    <recommendedName>
        <fullName evidence="1">B3/B4 tRNA-binding domain-containing protein</fullName>
    </recommendedName>
</protein>
<dbReference type="GO" id="GO:0003723">
    <property type="term" value="F:RNA binding"/>
    <property type="evidence" value="ECO:0007669"/>
    <property type="project" value="InterPro"/>
</dbReference>
<dbReference type="AlphaFoldDB" id="A0A9D1HFW7"/>
<feature type="domain" description="B3/B4 tRNA-binding" evidence="1">
    <location>
        <begin position="64"/>
        <end position="144"/>
    </location>
</feature>
<dbReference type="EMBL" id="DVLT01000019">
    <property type="protein sequence ID" value="HIU02169.1"/>
    <property type="molecule type" value="Genomic_DNA"/>
</dbReference>
<dbReference type="Proteomes" id="UP000824164">
    <property type="component" value="Unassembled WGS sequence"/>
</dbReference>
<name>A0A9D1HFW7_9FIRM</name>
<evidence type="ECO:0000313" key="2">
    <source>
        <dbReference type="EMBL" id="HIU02169.1"/>
    </source>
</evidence>
<feature type="non-terminal residue" evidence="2">
    <location>
        <position position="149"/>
    </location>
</feature>
<gene>
    <name evidence="2" type="ORF">IAB63_02815</name>
</gene>
<accession>A0A9D1HFW7</accession>
<sequence>MNIYIGKDIRERCPETVLGVLTYTMDVKESSEAFLKQFDEVIRMLAEKYTLPDIARLPRIQETREAYKALGKAPSHYRNAAEAMLRRIIKGNGLYRINNAVEINNLVSICSGYSLGTYDRDKLFGDITLHRAPDGASYQGIGRDALNIE</sequence>
<dbReference type="InterPro" id="IPR005146">
    <property type="entry name" value="B3/B4_tRNA-bd"/>
</dbReference>
<evidence type="ECO:0000259" key="1">
    <source>
        <dbReference type="Pfam" id="PF03483"/>
    </source>
</evidence>
<dbReference type="InterPro" id="IPR020825">
    <property type="entry name" value="Phe-tRNA_synthase-like_B3/B4"/>
</dbReference>
<dbReference type="Gene3D" id="3.50.40.10">
    <property type="entry name" value="Phenylalanyl-trna Synthetase, Chain B, domain 3"/>
    <property type="match status" value="1"/>
</dbReference>
<dbReference type="PANTHER" id="PTHR39209:SF2">
    <property type="entry name" value="CYTOPLASMIC PROTEIN"/>
    <property type="match status" value="1"/>
</dbReference>
<proteinExistence type="predicted"/>
<evidence type="ECO:0000313" key="3">
    <source>
        <dbReference type="Proteomes" id="UP000824164"/>
    </source>
</evidence>
<dbReference type="PANTHER" id="PTHR39209">
    <property type="match status" value="1"/>
</dbReference>
<dbReference type="SUPFAM" id="SSF56037">
    <property type="entry name" value="PheT/TilS domain"/>
    <property type="match status" value="1"/>
</dbReference>
<dbReference type="Pfam" id="PF03483">
    <property type="entry name" value="B3_4"/>
    <property type="match status" value="1"/>
</dbReference>
<reference evidence="2" key="1">
    <citation type="submission" date="2020-10" db="EMBL/GenBank/DDBJ databases">
        <authorList>
            <person name="Gilroy R."/>
        </authorList>
    </citation>
    <scope>NUCLEOTIDE SEQUENCE</scope>
    <source>
        <strain evidence="2">CHK187-14744</strain>
    </source>
</reference>